<evidence type="ECO:0000256" key="1">
    <source>
        <dbReference type="SAM" id="MobiDB-lite"/>
    </source>
</evidence>
<accession>A0A091CU72</accession>
<reference evidence="2 3" key="1">
    <citation type="submission" date="2013-11" db="EMBL/GenBank/DDBJ databases">
        <title>The Damaraland mole rat (Fukomys damarensis) genome and evolution of African mole rats.</title>
        <authorList>
            <person name="Gladyshev V.N."/>
            <person name="Fang X."/>
        </authorList>
    </citation>
    <scope>NUCLEOTIDE SEQUENCE [LARGE SCALE GENOMIC DNA]</scope>
    <source>
        <tissue evidence="2">Liver</tissue>
    </source>
</reference>
<protein>
    <submittedName>
        <fullName evidence="2">Uncharacterized protein</fullName>
    </submittedName>
</protein>
<gene>
    <name evidence="2" type="ORF">H920_15554</name>
</gene>
<feature type="region of interest" description="Disordered" evidence="1">
    <location>
        <begin position="134"/>
        <end position="162"/>
    </location>
</feature>
<proteinExistence type="predicted"/>
<dbReference type="AlphaFoldDB" id="A0A091CU72"/>
<name>A0A091CU72_FUKDA</name>
<feature type="region of interest" description="Disordered" evidence="1">
    <location>
        <begin position="66"/>
        <end position="121"/>
    </location>
</feature>
<evidence type="ECO:0000313" key="3">
    <source>
        <dbReference type="Proteomes" id="UP000028990"/>
    </source>
</evidence>
<dbReference type="EMBL" id="KN123827">
    <property type="protein sequence ID" value="KFO23049.1"/>
    <property type="molecule type" value="Genomic_DNA"/>
</dbReference>
<sequence>MPSPSAAPEVPTSEILKHEHNDHPDLSHDSIWFLTTPNQKRLKLHQTIIHSRPWVTPDICWVKQLTDSDQTREGSQREEKEKANRRWKIMPISVACPASLPYPSSSSQQQRDDARPGLKQNLLGPIQWDWVAMPSPACSTTSSSKEGSLTGAPETKPPPQNS</sequence>
<feature type="compositionally biased region" description="Basic and acidic residues" evidence="1">
    <location>
        <begin position="69"/>
        <end position="84"/>
    </location>
</feature>
<feature type="compositionally biased region" description="Polar residues" evidence="1">
    <location>
        <begin position="137"/>
        <end position="147"/>
    </location>
</feature>
<dbReference type="Proteomes" id="UP000028990">
    <property type="component" value="Unassembled WGS sequence"/>
</dbReference>
<keyword evidence="3" id="KW-1185">Reference proteome</keyword>
<evidence type="ECO:0000313" key="2">
    <source>
        <dbReference type="EMBL" id="KFO23049.1"/>
    </source>
</evidence>
<organism evidence="2 3">
    <name type="scientific">Fukomys damarensis</name>
    <name type="common">Damaraland mole rat</name>
    <name type="synonym">Cryptomys damarensis</name>
    <dbReference type="NCBI Taxonomy" id="885580"/>
    <lineage>
        <taxon>Eukaryota</taxon>
        <taxon>Metazoa</taxon>
        <taxon>Chordata</taxon>
        <taxon>Craniata</taxon>
        <taxon>Vertebrata</taxon>
        <taxon>Euteleostomi</taxon>
        <taxon>Mammalia</taxon>
        <taxon>Eutheria</taxon>
        <taxon>Euarchontoglires</taxon>
        <taxon>Glires</taxon>
        <taxon>Rodentia</taxon>
        <taxon>Hystricomorpha</taxon>
        <taxon>Bathyergidae</taxon>
        <taxon>Fukomys</taxon>
    </lineage>
</organism>